<dbReference type="RefSeq" id="WP_380695287.1">
    <property type="nucleotide sequence ID" value="NZ_JBHRYR010000003.1"/>
</dbReference>
<dbReference type="InterPro" id="IPR000873">
    <property type="entry name" value="AMP-dep_synth/lig_dom"/>
</dbReference>
<evidence type="ECO:0000313" key="2">
    <source>
        <dbReference type="EMBL" id="MFC3852768.1"/>
    </source>
</evidence>
<dbReference type="InterPro" id="IPR042099">
    <property type="entry name" value="ANL_N_sf"/>
</dbReference>
<dbReference type="Pfam" id="PF00501">
    <property type="entry name" value="AMP-binding"/>
    <property type="match status" value="1"/>
</dbReference>
<dbReference type="EMBL" id="JBHRYR010000003">
    <property type="protein sequence ID" value="MFC3852768.1"/>
    <property type="molecule type" value="Genomic_DNA"/>
</dbReference>
<proteinExistence type="predicted"/>
<organism evidence="2 3">
    <name type="scientific">Saccharospirillum mangrovi</name>
    <dbReference type="NCBI Taxonomy" id="2161747"/>
    <lineage>
        <taxon>Bacteria</taxon>
        <taxon>Pseudomonadati</taxon>
        <taxon>Pseudomonadota</taxon>
        <taxon>Gammaproteobacteria</taxon>
        <taxon>Oceanospirillales</taxon>
        <taxon>Saccharospirillaceae</taxon>
        <taxon>Saccharospirillum</taxon>
    </lineage>
</organism>
<dbReference type="InterPro" id="IPR020845">
    <property type="entry name" value="AMP-binding_CS"/>
</dbReference>
<dbReference type="Proteomes" id="UP001595617">
    <property type="component" value="Unassembled WGS sequence"/>
</dbReference>
<evidence type="ECO:0000259" key="1">
    <source>
        <dbReference type="Pfam" id="PF00501"/>
    </source>
</evidence>
<sequence length="466" mass="52620">MLLLDTKNDLDKNTFLLSEEGSWTYEEVFDAGDSLFKNKERELVLILCDKDIDTIIAYVGSLRNNKVPLLIDKSYKKELIESFIKNYSPHYVISSTVVGLENANYEIEQDEYEGFGGFVYKIINMSPYSISEKLALLIPTSGSTGDPKCVRLSHDNINSCTHSICEYLEFSQERVAISFLPIHYSYGLSVLHNCIYKRAKYVVSKATILDKNLWEDMEKYEVTDFSAVPFAFKILRKMSLDYDKLRSLKYVTQAGGYLPETESLYFYNEFSSHGIKYFTMYGQTEASPRISYLDPKYAEEKKGSVGLPISCGQAFIAETGETSGVGELCYKGPNVALGYATGYQDLSKGDEFKGTLITGDVVEIDSDGFIRIIGRNKRFIKISGISVNLDRIEKDLTEIFSSSVVIGKDEKLVVLTENESDLISIKDSIVKKYGFNKTFIEVKVMPEVPLNASGKTDYKLLTDKYL</sequence>
<protein>
    <submittedName>
        <fullName evidence="2">AMP-binding protein</fullName>
    </submittedName>
</protein>
<comment type="caution">
    <text evidence="2">The sequence shown here is derived from an EMBL/GenBank/DDBJ whole genome shotgun (WGS) entry which is preliminary data.</text>
</comment>
<dbReference type="PROSITE" id="PS00455">
    <property type="entry name" value="AMP_BINDING"/>
    <property type="match status" value="1"/>
</dbReference>
<name>A0ABV7ZW32_9GAMM</name>
<keyword evidence="3" id="KW-1185">Reference proteome</keyword>
<reference evidence="3" key="1">
    <citation type="journal article" date="2019" name="Int. J. Syst. Evol. Microbiol.">
        <title>The Global Catalogue of Microorganisms (GCM) 10K type strain sequencing project: providing services to taxonomists for standard genome sequencing and annotation.</title>
        <authorList>
            <consortium name="The Broad Institute Genomics Platform"/>
            <consortium name="The Broad Institute Genome Sequencing Center for Infectious Disease"/>
            <person name="Wu L."/>
            <person name="Ma J."/>
        </authorList>
    </citation>
    <scope>NUCLEOTIDE SEQUENCE [LARGE SCALE GENOMIC DNA]</scope>
    <source>
        <strain evidence="3">IBRC 10765</strain>
    </source>
</reference>
<dbReference type="PANTHER" id="PTHR24096">
    <property type="entry name" value="LONG-CHAIN-FATTY-ACID--COA LIGASE"/>
    <property type="match status" value="1"/>
</dbReference>
<gene>
    <name evidence="2" type="ORF">ACFOOG_07980</name>
</gene>
<feature type="domain" description="AMP-dependent synthetase/ligase" evidence="1">
    <location>
        <begin position="39"/>
        <end position="339"/>
    </location>
</feature>
<dbReference type="SUPFAM" id="SSF56801">
    <property type="entry name" value="Acetyl-CoA synthetase-like"/>
    <property type="match status" value="1"/>
</dbReference>
<evidence type="ECO:0000313" key="3">
    <source>
        <dbReference type="Proteomes" id="UP001595617"/>
    </source>
</evidence>
<dbReference type="Gene3D" id="3.40.50.12780">
    <property type="entry name" value="N-terminal domain of ligase-like"/>
    <property type="match status" value="1"/>
</dbReference>
<accession>A0ABV7ZW32</accession>